<dbReference type="InterPro" id="IPR027417">
    <property type="entry name" value="P-loop_NTPase"/>
</dbReference>
<keyword evidence="4" id="KW-0132">Cell division</keyword>
<dbReference type="Proteomes" id="UP000885847">
    <property type="component" value="Unassembled WGS sequence"/>
</dbReference>
<feature type="compositionally biased region" description="Basic residues" evidence="14">
    <location>
        <begin position="197"/>
        <end position="213"/>
    </location>
</feature>
<dbReference type="GO" id="GO:0007059">
    <property type="term" value="P:chromosome segregation"/>
    <property type="evidence" value="ECO:0007669"/>
    <property type="project" value="UniProtKB-KW"/>
</dbReference>
<evidence type="ECO:0000256" key="15">
    <source>
        <dbReference type="SAM" id="Phobius"/>
    </source>
</evidence>
<dbReference type="Gene3D" id="3.30.980.40">
    <property type="match status" value="1"/>
</dbReference>
<feature type="transmembrane region" description="Helical" evidence="15">
    <location>
        <begin position="6"/>
        <end position="24"/>
    </location>
</feature>
<keyword evidence="11 15" id="KW-0472">Membrane</keyword>
<evidence type="ECO:0000256" key="10">
    <source>
        <dbReference type="ARBA" id="ARBA00023125"/>
    </source>
</evidence>
<sequence>MLALYILLALGLLVLLSRAVYLVFRDMEGRKKQRLNGLLLLFLSIVIFLSMVSYLISGSVNKNLFGPLGHYLSRLLFNAFGISSLVIPVLVFLGGVGLLRNTFNRLFFRIGGFITGLFFVLFITLGYFKLPSVWSGELGSKVGNLIVEGIGLSGGIIVSVFLLGIFTFLFIETGFIRIKRKEKPVVSTEKPVRKKAVRREKKKVVKKEKKDKKKQKEEDKEDKEDKVIEVTGYKEKFLSLLSEPVRERREEMNVLKEKATLLEEKLRDMGVEGKVINIIVGPVITRFEYRPSSGVKISRIASLSDDLAMALRAEKLRILAPIPGKEVVGIEIPNRNREIVFLKELLLDKSFQTNPSMLYIPIGKDITGAPYFSDIGEMPHLLVAGVTGSGKSVFLNSLITSILYKATPSEVRFIMIDPKRIELSIYNGIPHLLFPAIAESEDAVKILKRAEELMEVRYRELSRVGVRDINAYNKKVRDKLPYILIVVDELADLLLQKGREVERVLIRLAQKARA</sequence>
<dbReference type="GO" id="GO:0005886">
    <property type="term" value="C:plasma membrane"/>
    <property type="evidence" value="ECO:0007669"/>
    <property type="project" value="UniProtKB-SubCell"/>
</dbReference>
<comment type="caution">
    <text evidence="17">The sequence shown here is derived from an EMBL/GenBank/DDBJ whole genome shotgun (WGS) entry which is preliminary data.</text>
</comment>
<feature type="region of interest" description="Disordered" evidence="14">
    <location>
        <begin position="197"/>
        <end position="221"/>
    </location>
</feature>
<reference evidence="17" key="1">
    <citation type="journal article" date="2020" name="mSystems">
        <title>Genome- and Community-Level Interaction Insights into Carbon Utilization and Element Cycling Functions of Hydrothermarchaeota in Hydrothermal Sediment.</title>
        <authorList>
            <person name="Zhou Z."/>
            <person name="Liu Y."/>
            <person name="Xu W."/>
            <person name="Pan J."/>
            <person name="Luo Z.H."/>
            <person name="Li M."/>
        </authorList>
    </citation>
    <scope>NUCLEOTIDE SEQUENCE [LARGE SCALE GENOMIC DNA]</scope>
    <source>
        <strain evidence="17">HyVt-102</strain>
    </source>
</reference>
<evidence type="ECO:0000313" key="17">
    <source>
        <dbReference type="EMBL" id="HDI83238.1"/>
    </source>
</evidence>
<keyword evidence="7" id="KW-0159">Chromosome partition</keyword>
<evidence type="ECO:0000256" key="3">
    <source>
        <dbReference type="ARBA" id="ARBA00022475"/>
    </source>
</evidence>
<protein>
    <submittedName>
        <fullName evidence="17">DNA translocase FtsK</fullName>
    </submittedName>
</protein>
<dbReference type="InterPro" id="IPR025199">
    <property type="entry name" value="FtsK_4TM"/>
</dbReference>
<dbReference type="Gene3D" id="3.40.50.300">
    <property type="entry name" value="P-loop containing nucleotide triphosphate hydrolases"/>
    <property type="match status" value="1"/>
</dbReference>
<evidence type="ECO:0000256" key="9">
    <source>
        <dbReference type="ARBA" id="ARBA00022989"/>
    </source>
</evidence>
<evidence type="ECO:0000256" key="6">
    <source>
        <dbReference type="ARBA" id="ARBA00022741"/>
    </source>
</evidence>
<evidence type="ECO:0000259" key="16">
    <source>
        <dbReference type="PROSITE" id="PS50901"/>
    </source>
</evidence>
<keyword evidence="8 13" id="KW-0067">ATP-binding</keyword>
<dbReference type="SUPFAM" id="SSF52540">
    <property type="entry name" value="P-loop containing nucleoside triphosphate hydrolases"/>
    <property type="match status" value="1"/>
</dbReference>
<proteinExistence type="inferred from homology"/>
<feature type="transmembrane region" description="Helical" evidence="15">
    <location>
        <begin position="36"/>
        <end position="56"/>
    </location>
</feature>
<feature type="binding site" evidence="13">
    <location>
        <begin position="385"/>
        <end position="392"/>
    </location>
    <ligand>
        <name>ATP</name>
        <dbReference type="ChEBI" id="CHEBI:30616"/>
    </ligand>
</feature>
<feature type="transmembrane region" description="Helical" evidence="15">
    <location>
        <begin position="150"/>
        <end position="171"/>
    </location>
</feature>
<dbReference type="Pfam" id="PF01580">
    <property type="entry name" value="FtsK_SpoIIIE"/>
    <property type="match status" value="1"/>
</dbReference>
<dbReference type="GO" id="GO:0051301">
    <property type="term" value="P:cell division"/>
    <property type="evidence" value="ECO:0007669"/>
    <property type="project" value="UniProtKB-KW"/>
</dbReference>
<evidence type="ECO:0000256" key="8">
    <source>
        <dbReference type="ARBA" id="ARBA00022840"/>
    </source>
</evidence>
<dbReference type="PANTHER" id="PTHR22683:SF41">
    <property type="entry name" value="DNA TRANSLOCASE FTSK"/>
    <property type="match status" value="1"/>
</dbReference>
<dbReference type="InterPro" id="IPR002543">
    <property type="entry name" value="FtsK_dom"/>
</dbReference>
<feature type="transmembrane region" description="Helical" evidence="15">
    <location>
        <begin position="76"/>
        <end position="99"/>
    </location>
</feature>
<evidence type="ECO:0000256" key="13">
    <source>
        <dbReference type="PROSITE-ProRule" id="PRU00289"/>
    </source>
</evidence>
<comment type="similarity">
    <text evidence="2">Belongs to the FtsK/SpoIIIE/SftA family.</text>
</comment>
<evidence type="ECO:0000256" key="14">
    <source>
        <dbReference type="SAM" id="MobiDB-lite"/>
    </source>
</evidence>
<dbReference type="PANTHER" id="PTHR22683">
    <property type="entry name" value="SPORULATION PROTEIN RELATED"/>
    <property type="match status" value="1"/>
</dbReference>
<dbReference type="GO" id="GO:0003677">
    <property type="term" value="F:DNA binding"/>
    <property type="evidence" value="ECO:0007669"/>
    <property type="project" value="UniProtKB-KW"/>
</dbReference>
<evidence type="ECO:0000256" key="4">
    <source>
        <dbReference type="ARBA" id="ARBA00022618"/>
    </source>
</evidence>
<evidence type="ECO:0000256" key="7">
    <source>
        <dbReference type="ARBA" id="ARBA00022829"/>
    </source>
</evidence>
<name>A0A7C0VDS2_UNCW3</name>
<keyword evidence="12" id="KW-0131">Cell cycle</keyword>
<dbReference type="EMBL" id="DQWE01000265">
    <property type="protein sequence ID" value="HDI83238.1"/>
    <property type="molecule type" value="Genomic_DNA"/>
</dbReference>
<accession>A0A7C0VDS2</accession>
<keyword evidence="10" id="KW-0238">DNA-binding</keyword>
<dbReference type="AlphaFoldDB" id="A0A7C0VDS2"/>
<keyword evidence="5 15" id="KW-0812">Transmembrane</keyword>
<dbReference type="InterPro" id="IPR036259">
    <property type="entry name" value="MFS_trans_sf"/>
</dbReference>
<evidence type="ECO:0000256" key="11">
    <source>
        <dbReference type="ARBA" id="ARBA00023136"/>
    </source>
</evidence>
<evidence type="ECO:0000256" key="5">
    <source>
        <dbReference type="ARBA" id="ARBA00022692"/>
    </source>
</evidence>
<feature type="transmembrane region" description="Helical" evidence="15">
    <location>
        <begin position="106"/>
        <end position="130"/>
    </location>
</feature>
<dbReference type="GO" id="GO:0005524">
    <property type="term" value="F:ATP binding"/>
    <property type="evidence" value="ECO:0007669"/>
    <property type="project" value="UniProtKB-UniRule"/>
</dbReference>
<evidence type="ECO:0000256" key="1">
    <source>
        <dbReference type="ARBA" id="ARBA00004651"/>
    </source>
</evidence>
<dbReference type="InterPro" id="IPR041027">
    <property type="entry name" value="FtsK_alpha"/>
</dbReference>
<keyword evidence="9 15" id="KW-1133">Transmembrane helix</keyword>
<dbReference type="Pfam" id="PF13491">
    <property type="entry name" value="FtsK_4TM"/>
    <property type="match status" value="1"/>
</dbReference>
<keyword evidence="6 13" id="KW-0547">Nucleotide-binding</keyword>
<dbReference type="Pfam" id="PF17854">
    <property type="entry name" value="FtsK_alpha"/>
    <property type="match status" value="1"/>
</dbReference>
<dbReference type="InterPro" id="IPR050206">
    <property type="entry name" value="FtsK/SpoIIIE/SftA"/>
</dbReference>
<dbReference type="SUPFAM" id="SSF103473">
    <property type="entry name" value="MFS general substrate transporter"/>
    <property type="match status" value="1"/>
</dbReference>
<feature type="non-terminal residue" evidence="17">
    <location>
        <position position="514"/>
    </location>
</feature>
<feature type="domain" description="FtsK" evidence="16">
    <location>
        <begin position="368"/>
        <end position="514"/>
    </location>
</feature>
<evidence type="ECO:0000256" key="2">
    <source>
        <dbReference type="ARBA" id="ARBA00006474"/>
    </source>
</evidence>
<comment type="subcellular location">
    <subcellularLocation>
        <location evidence="1">Cell membrane</location>
        <topology evidence="1">Multi-pass membrane protein</topology>
    </subcellularLocation>
</comment>
<organism evidence="17">
    <name type="scientific">candidate division WOR-3 bacterium</name>
    <dbReference type="NCBI Taxonomy" id="2052148"/>
    <lineage>
        <taxon>Bacteria</taxon>
        <taxon>Bacteria division WOR-3</taxon>
    </lineage>
</organism>
<keyword evidence="3" id="KW-1003">Cell membrane</keyword>
<evidence type="ECO:0000256" key="12">
    <source>
        <dbReference type="ARBA" id="ARBA00023306"/>
    </source>
</evidence>
<dbReference type="PROSITE" id="PS50901">
    <property type="entry name" value="FTSK"/>
    <property type="match status" value="1"/>
</dbReference>
<gene>
    <name evidence="17" type="ORF">ENF18_05555</name>
</gene>